<dbReference type="SUPFAM" id="SSF53448">
    <property type="entry name" value="Nucleotide-diphospho-sugar transferases"/>
    <property type="match status" value="1"/>
</dbReference>
<comment type="subcellular location">
    <subcellularLocation>
        <location evidence="1">Cell membrane</location>
        <topology evidence="1">Multi-pass membrane protein</topology>
    </subcellularLocation>
</comment>
<feature type="region of interest" description="Disordered" evidence="13">
    <location>
        <begin position="1"/>
        <end position="22"/>
    </location>
</feature>
<feature type="compositionally biased region" description="Polar residues" evidence="13">
    <location>
        <begin position="522"/>
        <end position="536"/>
    </location>
</feature>
<dbReference type="EC" id="2.4.1.16" evidence="2"/>
<accession>A0A8B8AXM3</accession>
<keyword evidence="3" id="KW-1003">Cell membrane</keyword>
<feature type="transmembrane region" description="Helical" evidence="14">
    <location>
        <begin position="1380"/>
        <end position="1401"/>
    </location>
</feature>
<dbReference type="OrthoDB" id="370884at2759"/>
<keyword evidence="5" id="KW-0808">Transferase</keyword>
<feature type="domain" description="Chitin synthase chs-1/2 N-terminal putative transporter" evidence="15">
    <location>
        <begin position="52"/>
        <end position="220"/>
    </location>
</feature>
<feature type="region of interest" description="Disordered" evidence="13">
    <location>
        <begin position="484"/>
        <end position="655"/>
    </location>
</feature>
<evidence type="ECO:0000256" key="14">
    <source>
        <dbReference type="SAM" id="Phobius"/>
    </source>
</evidence>
<feature type="transmembrane region" description="Helical" evidence="14">
    <location>
        <begin position="387"/>
        <end position="408"/>
    </location>
</feature>
<feature type="transmembrane region" description="Helical" evidence="14">
    <location>
        <begin position="103"/>
        <end position="121"/>
    </location>
</feature>
<feature type="compositionally biased region" description="Low complexity" evidence="13">
    <location>
        <begin position="544"/>
        <end position="554"/>
    </location>
</feature>
<feature type="transmembrane region" description="Helical" evidence="14">
    <location>
        <begin position="1338"/>
        <end position="1359"/>
    </location>
</feature>
<dbReference type="CDD" id="cd04190">
    <property type="entry name" value="Chitin_synth_C"/>
    <property type="match status" value="1"/>
</dbReference>
<evidence type="ECO:0000313" key="16">
    <source>
        <dbReference type="Proteomes" id="UP000694844"/>
    </source>
</evidence>
<feature type="transmembrane region" description="Helical" evidence="14">
    <location>
        <begin position="1136"/>
        <end position="1154"/>
    </location>
</feature>
<dbReference type="Proteomes" id="UP000694844">
    <property type="component" value="Chromosome 8"/>
</dbReference>
<dbReference type="RefSeq" id="XP_022295921.1">
    <property type="nucleotide sequence ID" value="XM_022440213.1"/>
</dbReference>
<dbReference type="InterPro" id="IPR004835">
    <property type="entry name" value="Chitin_synth"/>
</dbReference>
<keyword evidence="8" id="KW-0175">Coiled coil</keyword>
<evidence type="ECO:0000256" key="5">
    <source>
        <dbReference type="ARBA" id="ARBA00022679"/>
    </source>
</evidence>
<feature type="compositionally biased region" description="Basic and acidic residues" evidence="13">
    <location>
        <begin position="644"/>
        <end position="654"/>
    </location>
</feature>
<feature type="compositionally biased region" description="Polar residues" evidence="13">
    <location>
        <begin position="566"/>
        <end position="580"/>
    </location>
</feature>
<dbReference type="Pfam" id="PF23000">
    <property type="entry name" value="ChitinSynthase_IV_N"/>
    <property type="match status" value="1"/>
</dbReference>
<feature type="compositionally biased region" description="Polar residues" evidence="13">
    <location>
        <begin position="588"/>
        <end position="602"/>
    </location>
</feature>
<comment type="catalytic activity">
    <reaction evidence="12">
        <text>[(1-&gt;4)-N-acetyl-beta-D-glucosaminyl](n) + UDP-N-acetyl-alpha-D-glucosamine = [(1-&gt;4)-N-acetyl-beta-D-glucosaminyl](n+1) + UDP + H(+)</text>
        <dbReference type="Rhea" id="RHEA:16637"/>
        <dbReference type="Rhea" id="RHEA-COMP:9593"/>
        <dbReference type="Rhea" id="RHEA-COMP:9595"/>
        <dbReference type="ChEBI" id="CHEBI:15378"/>
        <dbReference type="ChEBI" id="CHEBI:17029"/>
        <dbReference type="ChEBI" id="CHEBI:57705"/>
        <dbReference type="ChEBI" id="CHEBI:58223"/>
        <dbReference type="EC" id="2.4.1.16"/>
    </reaction>
</comment>
<evidence type="ECO:0000256" key="12">
    <source>
        <dbReference type="ARBA" id="ARBA00048014"/>
    </source>
</evidence>
<feature type="transmembrane region" description="Helical" evidence="14">
    <location>
        <begin position="141"/>
        <end position="161"/>
    </location>
</feature>
<dbReference type="GO" id="GO:0006031">
    <property type="term" value="P:chitin biosynthetic process"/>
    <property type="evidence" value="ECO:0007669"/>
    <property type="project" value="TreeGrafter"/>
</dbReference>
<dbReference type="RefSeq" id="XP_022295920.1">
    <property type="nucleotide sequence ID" value="XM_022440212.1"/>
</dbReference>
<dbReference type="GeneID" id="111105812"/>
<evidence type="ECO:0000256" key="2">
    <source>
        <dbReference type="ARBA" id="ARBA00012543"/>
    </source>
</evidence>
<evidence type="ECO:0000256" key="10">
    <source>
        <dbReference type="ARBA" id="ARBA00023180"/>
    </source>
</evidence>
<organism evidence="16 17">
    <name type="scientific">Crassostrea virginica</name>
    <name type="common">Eastern oyster</name>
    <dbReference type="NCBI Taxonomy" id="6565"/>
    <lineage>
        <taxon>Eukaryota</taxon>
        <taxon>Metazoa</taxon>
        <taxon>Spiralia</taxon>
        <taxon>Lophotrochozoa</taxon>
        <taxon>Mollusca</taxon>
        <taxon>Bivalvia</taxon>
        <taxon>Autobranchia</taxon>
        <taxon>Pteriomorphia</taxon>
        <taxon>Ostreida</taxon>
        <taxon>Ostreoidea</taxon>
        <taxon>Ostreidae</taxon>
        <taxon>Crassostrea</taxon>
    </lineage>
</organism>
<feature type="compositionally biased region" description="Low complexity" evidence="13">
    <location>
        <begin position="632"/>
        <end position="642"/>
    </location>
</feature>
<feature type="transmembrane region" description="Helical" evidence="14">
    <location>
        <begin position="1077"/>
        <end position="1097"/>
    </location>
</feature>
<evidence type="ECO:0000256" key="7">
    <source>
        <dbReference type="ARBA" id="ARBA00022989"/>
    </source>
</evidence>
<protein>
    <recommendedName>
        <fullName evidence="2">chitin synthase</fullName>
        <ecNumber evidence="2">2.4.1.16</ecNumber>
    </recommendedName>
</protein>
<feature type="transmembrane region" description="Helical" evidence="14">
    <location>
        <begin position="1010"/>
        <end position="1034"/>
    </location>
</feature>
<keyword evidence="16" id="KW-1185">Reference proteome</keyword>
<evidence type="ECO:0000259" key="15">
    <source>
        <dbReference type="Pfam" id="PF23000"/>
    </source>
</evidence>
<evidence type="ECO:0000256" key="13">
    <source>
        <dbReference type="SAM" id="MobiDB-lite"/>
    </source>
</evidence>
<feature type="transmembrane region" description="Helical" evidence="14">
    <location>
        <begin position="242"/>
        <end position="264"/>
    </location>
</feature>
<sequence>MTVSLEGKQMDERMDNSQPENQGKMNKAELWNIFRMDHFPEIPKCCEGFTDTFFRVFKVVFYVFLIVVGICGVVASRGGLQVLASILGDHDKKFSSRTATQDVISYLFFFLMAVPDALKFLQSIGRFLFGNTERPTCARFVMVIIREALHLFGLACLLFKAMPYLDPLQTCIVTLSVPVLPSFVNLVSHYLRKTCDKKYRLQNCFNFLSCLCVLAALVVVIDTIVGSNDRKNFKRGLVKVELIAWVLVSVALLSTRWIETYSYLCRKFIIDKTDQKIQDKGSVLSDMCSSLIRLILLTVLFPTLFCPDIRGINETYDMFVTLTNVTGLLPANCTGMWNVSSEMNSTLFCLDEGVSYWFVIGSYLAHILGAYLTTYFGVLACRLKMQVVGFALPLVLATPLYVLLIIALNEAGEDFSNGFLLLEFDDKWLLLAFVCIGWLGQTWLCQHVWHEHQQDRLEIAQQLFVLPHYCSPMVDIALLHSRRKQNQSIQKHEQKEEENNPNTNKKQNQPILENEQQKEENSPNTNKKQDQPIQENEQQKEDNNPNTNKKQNQPILENEQQKEENSPNTNKKQNQPIQENEQQKEENSPNTNKKQNQPIQENEQQKEDNNPNTNKKQNQPIQENEQQKEENSPNTNKKQNQPKQKHEQKGEENKPNSNVYICATMWHENRVEMKQILISILRLDKYQNENRSKQGKKDDYTFEVHIIFDDAMETNTASNIREPNDFVRQFMEIVNVSASAYYPKDDALKPPNKCVTPYGGRLEWELPGKHKLFVHLKDKDKIRPKKRWSQIMYMYYLVGYKLMSEQNSFTPKKGHPIFDQLNDEVKKKAENTYILALDGDVDFQPEAIQLLIDRMKINSKVGATCGRIKPDGSGPVVWYQRFEYAIGHWLQKSAEHMFGSVLCSPGCFSLFRVKALMDDNVMRTYATLPTEARHFLQYDQGEDRWLCTLMLQQGYKIEYCAAAEAITFAPEEFGEFFNQRRRWIPSTMANIMDLLQSYARTTKVNPNISYFYIFYQIILFDSSVLGPSTVLIALESAVASVFDVSPVWAYLLTYGPTVLFIVICLKAKTDTQLKWAMILSALFALLMMAVFVGSLLSIAREGWYTPTGMFFYLLVGTFVIAGILHPHEFSDLVWGLLYFICIPAGYLFLIIYAICNLNNISWGTRENKSAVLQNDGQNRKKSKKKETEEEIDFVTNEMIDGMIKQVKSSNFSGDSCSDAFFSIFRWINNLVILKSLESVQNIFEKSKDESDQVEPDQVVRNRSLLKNKRFDLSVIDENELDEKSWAKDVSSSEIPKLKSSEEKQFWKGLIQHHLYPLSTDKEKEKRDKQMLAELRSKVSFGFFFLNALWLAIMTAMNEVKHIINFKITQPSGPPVTIEPLGFVFLLVFAMLLLLQFIGMLLHRHETFLHILSITKILKRNTRDVKQETGTQGASSAAYINA</sequence>
<dbReference type="PANTHER" id="PTHR22914">
    <property type="entry name" value="CHITIN SYNTHASE"/>
    <property type="match status" value="1"/>
</dbReference>
<keyword evidence="9 14" id="KW-0472">Membrane</keyword>
<name>A0A8B8AXM3_CRAVI</name>
<feature type="transmembrane region" description="Helical" evidence="14">
    <location>
        <begin position="1103"/>
        <end position="1124"/>
    </location>
</feature>
<dbReference type="GO" id="GO:0004100">
    <property type="term" value="F:chitin synthase activity"/>
    <property type="evidence" value="ECO:0007669"/>
    <property type="project" value="UniProtKB-EC"/>
</dbReference>
<feature type="compositionally biased region" description="Low complexity" evidence="13">
    <location>
        <begin position="500"/>
        <end position="510"/>
    </location>
</feature>
<feature type="transmembrane region" description="Helical" evidence="14">
    <location>
        <begin position="1046"/>
        <end position="1065"/>
    </location>
</feature>
<feature type="transmembrane region" description="Helical" evidence="14">
    <location>
        <begin position="203"/>
        <end position="222"/>
    </location>
</feature>
<dbReference type="Pfam" id="PF03142">
    <property type="entry name" value="Chitin_synth_2"/>
    <property type="match status" value="1"/>
</dbReference>
<evidence type="ECO:0000256" key="9">
    <source>
        <dbReference type="ARBA" id="ARBA00023136"/>
    </source>
</evidence>
<evidence type="ECO:0000313" key="18">
    <source>
        <dbReference type="RefSeq" id="XP_022295921.1"/>
    </source>
</evidence>
<feature type="transmembrane region" description="Helical" evidence="14">
    <location>
        <begin position="167"/>
        <end position="191"/>
    </location>
</feature>
<evidence type="ECO:0000256" key="8">
    <source>
        <dbReference type="ARBA" id="ARBA00023054"/>
    </source>
</evidence>
<feature type="transmembrane region" description="Helical" evidence="14">
    <location>
        <begin position="284"/>
        <end position="305"/>
    </location>
</feature>
<comment type="similarity">
    <text evidence="11">Belongs to the chitin synthase family. Class IV subfamily.</text>
</comment>
<keyword evidence="10" id="KW-0325">Glycoprotein</keyword>
<dbReference type="PANTHER" id="PTHR22914:SF42">
    <property type="entry name" value="CHITIN SYNTHASE"/>
    <property type="match status" value="1"/>
</dbReference>
<dbReference type="GO" id="GO:0005886">
    <property type="term" value="C:plasma membrane"/>
    <property type="evidence" value="ECO:0007669"/>
    <property type="project" value="UniProtKB-SubCell"/>
</dbReference>
<feature type="compositionally biased region" description="Low complexity" evidence="13">
    <location>
        <begin position="610"/>
        <end position="620"/>
    </location>
</feature>
<feature type="transmembrane region" description="Helical" evidence="14">
    <location>
        <begin position="356"/>
        <end position="380"/>
    </location>
</feature>
<gene>
    <name evidence="17 18" type="primary">LOC111105812</name>
</gene>
<keyword evidence="7 14" id="KW-1133">Transmembrane helix</keyword>
<keyword evidence="6 14" id="KW-0812">Transmembrane</keyword>
<dbReference type="InterPro" id="IPR029044">
    <property type="entry name" value="Nucleotide-diphossugar_trans"/>
</dbReference>
<evidence type="ECO:0000256" key="4">
    <source>
        <dbReference type="ARBA" id="ARBA00022676"/>
    </source>
</evidence>
<evidence type="ECO:0000256" key="3">
    <source>
        <dbReference type="ARBA" id="ARBA00022475"/>
    </source>
</evidence>
<evidence type="ECO:0000256" key="6">
    <source>
        <dbReference type="ARBA" id="ARBA00022692"/>
    </source>
</evidence>
<reference evidence="17 18" key="1">
    <citation type="submission" date="2025-04" db="UniProtKB">
        <authorList>
            <consortium name="RefSeq"/>
        </authorList>
    </citation>
    <scope>IDENTIFICATION</scope>
    <source>
        <tissue evidence="17 18">Whole sample</tissue>
    </source>
</reference>
<dbReference type="FunFam" id="3.90.550.10:FF:000139">
    <property type="entry name" value="Chitin synthase 8"/>
    <property type="match status" value="1"/>
</dbReference>
<feature type="transmembrane region" description="Helical" evidence="14">
    <location>
        <begin position="59"/>
        <end position="83"/>
    </location>
</feature>
<evidence type="ECO:0000256" key="1">
    <source>
        <dbReference type="ARBA" id="ARBA00004651"/>
    </source>
</evidence>
<dbReference type="Gene3D" id="3.90.550.10">
    <property type="entry name" value="Spore Coat Polysaccharide Biosynthesis Protein SpsA, Chain A"/>
    <property type="match status" value="1"/>
</dbReference>
<keyword evidence="4" id="KW-0328">Glycosyltransferase</keyword>
<evidence type="ECO:0000313" key="17">
    <source>
        <dbReference type="RefSeq" id="XP_022295920.1"/>
    </source>
</evidence>
<proteinExistence type="inferred from homology"/>
<dbReference type="InterPro" id="IPR055120">
    <property type="entry name" value="Chs-1/2_IV_N"/>
</dbReference>
<evidence type="ECO:0000256" key="11">
    <source>
        <dbReference type="ARBA" id="ARBA00046329"/>
    </source>
</evidence>
<dbReference type="KEGG" id="cvn:111105812"/>